<sequence>MPSALAEIGRFSEAGGRGGFLFFLTSTHFRDLLARQGAGWPENFLGSVARKLGRQTEYWIRKHPQTHGRSTRPRFSLTTALPPEIQPTKRNRFDSRRSFAPEIAARTPPSVPWTFPCLCVGFTSFLSTAPSAAPRSALEVIWLIFRTRKPAHPHPRQLAAAYNTFRLSVLISKSPVTFCCSCHPTPLSCLECR</sequence>
<proteinExistence type="predicted"/>
<dbReference type="Proteomes" id="UP000030706">
    <property type="component" value="Unassembled WGS sequence"/>
</dbReference>
<protein>
    <submittedName>
        <fullName evidence="1">Uncharacterized protein</fullName>
    </submittedName>
</protein>
<dbReference type="HOGENOM" id="CLU_1677495_0_0_1"/>
<evidence type="ECO:0000313" key="1">
    <source>
        <dbReference type="EMBL" id="KEQ85384.1"/>
    </source>
</evidence>
<dbReference type="OrthoDB" id="10535556at2759"/>
<dbReference type="AlphaFoldDB" id="A0A074XNW7"/>
<dbReference type="GeneID" id="40741593"/>
<name>A0A074XNW7_AURPU</name>
<dbReference type="RefSeq" id="XP_029761571.1">
    <property type="nucleotide sequence ID" value="XM_029899287.1"/>
</dbReference>
<organism evidence="1 2">
    <name type="scientific">Aureobasidium pullulans EXF-150</name>
    <dbReference type="NCBI Taxonomy" id="1043002"/>
    <lineage>
        <taxon>Eukaryota</taxon>
        <taxon>Fungi</taxon>
        <taxon>Dikarya</taxon>
        <taxon>Ascomycota</taxon>
        <taxon>Pezizomycotina</taxon>
        <taxon>Dothideomycetes</taxon>
        <taxon>Dothideomycetidae</taxon>
        <taxon>Dothideales</taxon>
        <taxon>Saccotheciaceae</taxon>
        <taxon>Aureobasidium</taxon>
    </lineage>
</organism>
<dbReference type="EMBL" id="KL584980">
    <property type="protein sequence ID" value="KEQ85384.1"/>
    <property type="molecule type" value="Genomic_DNA"/>
</dbReference>
<reference evidence="1 2" key="1">
    <citation type="journal article" date="2014" name="BMC Genomics">
        <title>Genome sequencing of four Aureobasidium pullulans varieties: biotechnological potential, stress tolerance, and description of new species.</title>
        <authorList>
            <person name="Gostin Ar C."/>
            <person name="Ohm R.A."/>
            <person name="Kogej T."/>
            <person name="Sonjak S."/>
            <person name="Turk M."/>
            <person name="Zajc J."/>
            <person name="Zalar P."/>
            <person name="Grube M."/>
            <person name="Sun H."/>
            <person name="Han J."/>
            <person name="Sharma A."/>
            <person name="Chiniquy J."/>
            <person name="Ngan C.Y."/>
            <person name="Lipzen A."/>
            <person name="Barry K."/>
            <person name="Grigoriev I.V."/>
            <person name="Gunde-Cimerman N."/>
        </authorList>
    </citation>
    <scope>NUCLEOTIDE SEQUENCE [LARGE SCALE GENOMIC DNA]</scope>
    <source>
        <strain evidence="1 2">EXF-150</strain>
    </source>
</reference>
<gene>
    <name evidence="1" type="ORF">M438DRAFT_194796</name>
</gene>
<accession>A0A074XNW7</accession>
<evidence type="ECO:0000313" key="2">
    <source>
        <dbReference type="Proteomes" id="UP000030706"/>
    </source>
</evidence>
<keyword evidence="2" id="KW-1185">Reference proteome</keyword>